<evidence type="ECO:0000313" key="2">
    <source>
        <dbReference type="Proteomes" id="UP000646152"/>
    </source>
</evidence>
<protein>
    <submittedName>
        <fullName evidence="1">Uncharacterized protein</fullName>
    </submittedName>
</protein>
<sequence>MAQKTNDQIILEQIIKERCAESGDELTVPEYFEIYSASEILKNHDLTYDDILYGIPVCQPKHEPADFELI</sequence>
<reference evidence="2" key="1">
    <citation type="journal article" date="2019" name="Int. J. Syst. Evol. Microbiol.">
        <title>The Global Catalogue of Microorganisms (GCM) 10K type strain sequencing project: providing services to taxonomists for standard genome sequencing and annotation.</title>
        <authorList>
            <consortium name="The Broad Institute Genomics Platform"/>
            <consortium name="The Broad Institute Genome Sequencing Center for Infectious Disease"/>
            <person name="Wu L."/>
            <person name="Ma J."/>
        </authorList>
    </citation>
    <scope>NUCLEOTIDE SEQUENCE [LARGE SCALE GENOMIC DNA]</scope>
    <source>
        <strain evidence="2">CGMCC 1.15923</strain>
    </source>
</reference>
<accession>A0ABQ1IZ79</accession>
<gene>
    <name evidence="1" type="ORF">GCM10011502_29810</name>
</gene>
<organism evidence="1 2">
    <name type="scientific">Oceanisphaera marina</name>
    <dbReference type="NCBI Taxonomy" id="2017550"/>
    <lineage>
        <taxon>Bacteria</taxon>
        <taxon>Pseudomonadati</taxon>
        <taxon>Pseudomonadota</taxon>
        <taxon>Gammaproteobacteria</taxon>
        <taxon>Aeromonadales</taxon>
        <taxon>Aeromonadaceae</taxon>
        <taxon>Oceanisphaera</taxon>
    </lineage>
</organism>
<dbReference type="EMBL" id="BMKE01000045">
    <property type="protein sequence ID" value="GGB54795.1"/>
    <property type="molecule type" value="Genomic_DNA"/>
</dbReference>
<name>A0ABQ1IZ79_9GAMM</name>
<proteinExistence type="predicted"/>
<dbReference type="Proteomes" id="UP000646152">
    <property type="component" value="Unassembled WGS sequence"/>
</dbReference>
<comment type="caution">
    <text evidence="1">The sequence shown here is derived from an EMBL/GenBank/DDBJ whole genome shotgun (WGS) entry which is preliminary data.</text>
</comment>
<keyword evidence="2" id="KW-1185">Reference proteome</keyword>
<evidence type="ECO:0000313" key="1">
    <source>
        <dbReference type="EMBL" id="GGB54795.1"/>
    </source>
</evidence>